<evidence type="ECO:0000256" key="2">
    <source>
        <dbReference type="ARBA" id="ARBA00022801"/>
    </source>
</evidence>
<feature type="repeat" description="Cell wall-binding" evidence="3">
    <location>
        <begin position="257"/>
        <end position="276"/>
    </location>
</feature>
<feature type="repeat" description="Cell wall-binding" evidence="3">
    <location>
        <begin position="466"/>
        <end position="485"/>
    </location>
</feature>
<dbReference type="Gene3D" id="3.40.630.40">
    <property type="entry name" value="Zn-dependent exopeptidases"/>
    <property type="match status" value="1"/>
</dbReference>
<evidence type="ECO:0000256" key="4">
    <source>
        <dbReference type="SAM" id="SignalP"/>
    </source>
</evidence>
<evidence type="ECO:0000256" key="3">
    <source>
        <dbReference type="PROSITE-ProRule" id="PRU00591"/>
    </source>
</evidence>
<feature type="repeat" description="Cell wall-binding" evidence="3">
    <location>
        <begin position="401"/>
        <end position="420"/>
    </location>
</feature>
<dbReference type="InterPro" id="IPR018337">
    <property type="entry name" value="Cell_wall/Cho-bd_repeat"/>
</dbReference>
<dbReference type="PANTHER" id="PTHR30404:SF0">
    <property type="entry name" value="N-ACETYLMURAMOYL-L-ALANINE AMIDASE AMIC"/>
    <property type="match status" value="1"/>
</dbReference>
<feature type="repeat" description="Cell wall-binding" evidence="3">
    <location>
        <begin position="526"/>
        <end position="545"/>
    </location>
</feature>
<feature type="repeat" description="Cell wall-binding" evidence="3">
    <location>
        <begin position="486"/>
        <end position="505"/>
    </location>
</feature>
<feature type="repeat" description="Cell wall-binding" evidence="3">
    <location>
        <begin position="610"/>
        <end position="629"/>
    </location>
</feature>
<dbReference type="GO" id="GO:0009253">
    <property type="term" value="P:peptidoglycan catabolic process"/>
    <property type="evidence" value="ECO:0007669"/>
    <property type="project" value="InterPro"/>
</dbReference>
<dbReference type="InterPro" id="IPR050695">
    <property type="entry name" value="N-acetylmuramoyl_amidase_3"/>
</dbReference>
<dbReference type="Gene3D" id="2.10.270.10">
    <property type="entry name" value="Cholin Binding"/>
    <property type="match status" value="4"/>
</dbReference>
<accession>A0A1M4SXY1</accession>
<dbReference type="Proteomes" id="UP000184035">
    <property type="component" value="Unassembled WGS sequence"/>
</dbReference>
<dbReference type="SUPFAM" id="SSF69360">
    <property type="entry name" value="Cell wall binding repeat"/>
    <property type="match status" value="4"/>
</dbReference>
<dbReference type="STRING" id="1533.SAMN05443638_101231"/>
<keyword evidence="2" id="KW-0378">Hydrolase</keyword>
<keyword evidence="4" id="KW-0732">Signal</keyword>
<feature type="repeat" description="Cell wall-binding" evidence="3">
    <location>
        <begin position="570"/>
        <end position="589"/>
    </location>
</feature>
<evidence type="ECO:0000313" key="7">
    <source>
        <dbReference type="Proteomes" id="UP000184035"/>
    </source>
</evidence>
<dbReference type="CDD" id="cd02696">
    <property type="entry name" value="MurNAc-LAA"/>
    <property type="match status" value="1"/>
</dbReference>
<feature type="repeat" description="Cell wall-binding" evidence="3">
    <location>
        <begin position="506"/>
        <end position="525"/>
    </location>
</feature>
<dbReference type="GO" id="GO:0030288">
    <property type="term" value="C:outer membrane-bounded periplasmic space"/>
    <property type="evidence" value="ECO:0007669"/>
    <property type="project" value="TreeGrafter"/>
</dbReference>
<evidence type="ECO:0000259" key="5">
    <source>
        <dbReference type="SMART" id="SM00646"/>
    </source>
</evidence>
<proteinExistence type="predicted"/>
<dbReference type="InterPro" id="IPR002508">
    <property type="entry name" value="MurNAc-LAA_cat"/>
</dbReference>
<evidence type="ECO:0000256" key="1">
    <source>
        <dbReference type="ARBA" id="ARBA00022737"/>
    </source>
</evidence>
<feature type="signal peptide" evidence="4">
    <location>
        <begin position="1"/>
        <end position="31"/>
    </location>
</feature>
<dbReference type="SMART" id="SM00646">
    <property type="entry name" value="Ami_3"/>
    <property type="match status" value="1"/>
</dbReference>
<dbReference type="InterPro" id="IPR002901">
    <property type="entry name" value="MGlyc_endo_b_GlcNAc-like_dom"/>
</dbReference>
<feature type="repeat" description="Cell wall-binding" evidence="3">
    <location>
        <begin position="630"/>
        <end position="649"/>
    </location>
</feature>
<feature type="repeat" description="Cell wall-binding" evidence="3">
    <location>
        <begin position="317"/>
        <end position="336"/>
    </location>
</feature>
<feature type="repeat" description="Cell wall-binding" evidence="3">
    <location>
        <begin position="421"/>
        <end position="440"/>
    </location>
</feature>
<dbReference type="AlphaFoldDB" id="A0A1M4SXY1"/>
<dbReference type="SUPFAM" id="SSF53187">
    <property type="entry name" value="Zn-dependent exopeptidases"/>
    <property type="match status" value="1"/>
</dbReference>
<reference evidence="6 7" key="1">
    <citation type="submission" date="2016-11" db="EMBL/GenBank/DDBJ databases">
        <authorList>
            <person name="Jaros S."/>
            <person name="Januszkiewicz K."/>
            <person name="Wedrychowicz H."/>
        </authorList>
    </citation>
    <scope>NUCLEOTIDE SEQUENCE [LARGE SCALE GENOMIC DNA]</scope>
    <source>
        <strain evidence="6 7">DSM 2631</strain>
    </source>
</reference>
<feature type="domain" description="MurNAc-LAA" evidence="5">
    <location>
        <begin position="742"/>
        <end position="885"/>
    </location>
</feature>
<feature type="repeat" description="Cell wall-binding" evidence="3">
    <location>
        <begin position="297"/>
        <end position="316"/>
    </location>
</feature>
<dbReference type="EMBL" id="FQVM01000001">
    <property type="protein sequence ID" value="SHE37088.1"/>
    <property type="molecule type" value="Genomic_DNA"/>
</dbReference>
<dbReference type="PROSITE" id="PS51170">
    <property type="entry name" value="CW"/>
    <property type="match status" value="15"/>
</dbReference>
<keyword evidence="7" id="KW-1185">Reference proteome</keyword>
<protein>
    <submittedName>
        <fullName evidence="6">N-acetylmuramoyl-L-alanine amidase</fullName>
    </submittedName>
</protein>
<sequence length="888" mass="99980">MLGNKRKALSMSIAFVLSANCTFYFGTTANAVTVNGQNNGKYQDNIKAANGITEMIDTSVGLDTLKVQNANYVDGDINIISSTSITKEKIKQWAKKYGATDTFISLADLYWKYSKDHGNVNPAIAYVQAAKETGYGRFGGVLDESYHNPCGLKNTSGGDDTDPNAHHRFKTWDEGVQAHLDHLALYAGAKGYPRQNTLDPRHFSTIAGVAKTVSALGGKWAPNPKYGIEVLEMYDRINGTSITNTNSSSNNTINTVKEGWLSKDGHWYYINNDGSKATGWLSNGGHWYYLDSNGIMQTGWLLDQGNKYYLEQNGAMKIGWLSYNNQWYYLNSNGSMATNTVVDGWKIDSNGIATPEIIDPSKNGWIRENNNWYYFNNGNKTTGWQSIGRYWYYMNSNGVMETGWLLDQGNKYYLNYNGQMTIGWLFIDNNWYYFQSNGAMATNTVVDGWSIDNNGIATPKKVEQPKSGWIKDNDKWYYYNENGSKTTGWQFVGGAWYYMNSDGIMQTGWQSIDGYWYYMNSNGAMQTGWITDNNQRYYLYSNGSMARDTVIDGWTIATNGVATLEKPSVKNGWVKENNNLYYYNEQGVKTTGWQSIDGYWYYMNSDGIMQTGWLVDGGIKYYLNSNGQMTRGWLFIGSNWYYFRSNGSMVTNDTVDGWNIDENGVATKNQKLIVVDAGHNHGGDDGAYSNINGVRYSERDLNMQVAVKLQTELLNKGYKVAMTRQPWDMLYEDSKTSLQRRADLANNLNADLFISLHHDSGTPSAHGTTSYYSSYKIPLDPTGNGYHWGKDPHGYEWYDVMLPDVKTEAGTKSERFAQNVINSLSRGTGLFNRGFHDRSLSVTAKTKMPSVLIELGFITNSEEAIECSDSGDQSKKAKIIANEVQNMF</sequence>
<dbReference type="GO" id="GO:0004040">
    <property type="term" value="F:amidase activity"/>
    <property type="evidence" value="ECO:0007669"/>
    <property type="project" value="InterPro"/>
</dbReference>
<feature type="repeat" description="Cell wall-binding" evidence="3">
    <location>
        <begin position="381"/>
        <end position="400"/>
    </location>
</feature>
<dbReference type="Pfam" id="PF01473">
    <property type="entry name" value="Choline_bind_1"/>
    <property type="match status" value="6"/>
</dbReference>
<dbReference type="Pfam" id="PF19127">
    <property type="entry name" value="Choline_bind_3"/>
    <property type="match status" value="5"/>
</dbReference>
<feature type="chain" id="PRO_5013155111" evidence="4">
    <location>
        <begin position="32"/>
        <end position="888"/>
    </location>
</feature>
<dbReference type="Pfam" id="PF01520">
    <property type="entry name" value="Amidase_3"/>
    <property type="match status" value="1"/>
</dbReference>
<gene>
    <name evidence="6" type="ORF">SAMN05443638_101231</name>
</gene>
<dbReference type="Pfam" id="PF01832">
    <property type="entry name" value="Glucosaminidase"/>
    <property type="match status" value="1"/>
</dbReference>
<dbReference type="GO" id="GO:0008745">
    <property type="term" value="F:N-acetylmuramoyl-L-alanine amidase activity"/>
    <property type="evidence" value="ECO:0007669"/>
    <property type="project" value="InterPro"/>
</dbReference>
<name>A0A1M4SXY1_9CLOT</name>
<organism evidence="6 7">
    <name type="scientific">Clostridium fallax</name>
    <dbReference type="NCBI Taxonomy" id="1533"/>
    <lineage>
        <taxon>Bacteria</taxon>
        <taxon>Bacillati</taxon>
        <taxon>Bacillota</taxon>
        <taxon>Clostridia</taxon>
        <taxon>Eubacteriales</taxon>
        <taxon>Clostridiaceae</taxon>
        <taxon>Clostridium</taxon>
    </lineage>
</organism>
<dbReference type="PANTHER" id="PTHR30404">
    <property type="entry name" value="N-ACETYLMURAMOYL-L-ALANINE AMIDASE"/>
    <property type="match status" value="1"/>
</dbReference>
<feature type="repeat" description="Cell wall-binding" evidence="3">
    <location>
        <begin position="277"/>
        <end position="296"/>
    </location>
</feature>
<feature type="repeat" description="Cell wall-binding" evidence="3">
    <location>
        <begin position="590"/>
        <end position="609"/>
    </location>
</feature>
<evidence type="ECO:0000313" key="6">
    <source>
        <dbReference type="EMBL" id="SHE37088.1"/>
    </source>
</evidence>
<keyword evidence="1" id="KW-0677">Repeat</keyword>